<keyword evidence="2" id="KW-1185">Reference proteome</keyword>
<sequence>MRPNGFDGPLVDGDPSFCALETNAQMNSSRPIRTGTIGRCFLRAPNSTSHRGIVSSSRADSVAWAWLSHDMTLYMREAWTRTRPKEAVGACCVGRKEAETPSGSVPSTAIDGPKTELDRPFTLGDFVAALAQRKTRSAPGHDGVTWQELRDLRNKAQDKLLAIINESWKSAVVPNSLKLSHIYATPKLGKALRVPANLRL</sequence>
<evidence type="ECO:0000313" key="2">
    <source>
        <dbReference type="Proteomes" id="UP000821845"/>
    </source>
</evidence>
<gene>
    <name evidence="1" type="ORF">HPB50_021869</name>
</gene>
<organism evidence="1 2">
    <name type="scientific">Hyalomma asiaticum</name>
    <name type="common">Tick</name>
    <dbReference type="NCBI Taxonomy" id="266040"/>
    <lineage>
        <taxon>Eukaryota</taxon>
        <taxon>Metazoa</taxon>
        <taxon>Ecdysozoa</taxon>
        <taxon>Arthropoda</taxon>
        <taxon>Chelicerata</taxon>
        <taxon>Arachnida</taxon>
        <taxon>Acari</taxon>
        <taxon>Parasitiformes</taxon>
        <taxon>Ixodida</taxon>
        <taxon>Ixodoidea</taxon>
        <taxon>Ixodidae</taxon>
        <taxon>Hyalomminae</taxon>
        <taxon>Hyalomma</taxon>
    </lineage>
</organism>
<accession>A0ACB7T0X7</accession>
<evidence type="ECO:0000313" key="1">
    <source>
        <dbReference type="EMBL" id="KAH6939824.1"/>
    </source>
</evidence>
<name>A0ACB7T0X7_HYAAI</name>
<dbReference type="Proteomes" id="UP000821845">
    <property type="component" value="Chromosome 2"/>
</dbReference>
<proteinExistence type="predicted"/>
<dbReference type="EMBL" id="CM023482">
    <property type="protein sequence ID" value="KAH6939824.1"/>
    <property type="molecule type" value="Genomic_DNA"/>
</dbReference>
<reference evidence="1" key="1">
    <citation type="submission" date="2020-05" db="EMBL/GenBank/DDBJ databases">
        <title>Large-scale comparative analyses of tick genomes elucidate their genetic diversity and vector capacities.</title>
        <authorList>
            <person name="Jia N."/>
            <person name="Wang J."/>
            <person name="Shi W."/>
            <person name="Du L."/>
            <person name="Sun Y."/>
            <person name="Zhan W."/>
            <person name="Jiang J."/>
            <person name="Wang Q."/>
            <person name="Zhang B."/>
            <person name="Ji P."/>
            <person name="Sakyi L.B."/>
            <person name="Cui X."/>
            <person name="Yuan T."/>
            <person name="Jiang B."/>
            <person name="Yang W."/>
            <person name="Lam T.T.-Y."/>
            <person name="Chang Q."/>
            <person name="Ding S."/>
            <person name="Wang X."/>
            <person name="Zhu J."/>
            <person name="Ruan X."/>
            <person name="Zhao L."/>
            <person name="Wei J."/>
            <person name="Que T."/>
            <person name="Du C."/>
            <person name="Cheng J."/>
            <person name="Dai P."/>
            <person name="Han X."/>
            <person name="Huang E."/>
            <person name="Gao Y."/>
            <person name="Liu J."/>
            <person name="Shao H."/>
            <person name="Ye R."/>
            <person name="Li L."/>
            <person name="Wei W."/>
            <person name="Wang X."/>
            <person name="Wang C."/>
            <person name="Yang T."/>
            <person name="Huo Q."/>
            <person name="Li W."/>
            <person name="Guo W."/>
            <person name="Chen H."/>
            <person name="Zhou L."/>
            <person name="Ni X."/>
            <person name="Tian J."/>
            <person name="Zhou Y."/>
            <person name="Sheng Y."/>
            <person name="Liu T."/>
            <person name="Pan Y."/>
            <person name="Xia L."/>
            <person name="Li J."/>
            <person name="Zhao F."/>
            <person name="Cao W."/>
        </authorList>
    </citation>
    <scope>NUCLEOTIDE SEQUENCE</scope>
    <source>
        <strain evidence="1">Hyas-2018</strain>
    </source>
</reference>
<comment type="caution">
    <text evidence="1">The sequence shown here is derived from an EMBL/GenBank/DDBJ whole genome shotgun (WGS) entry which is preliminary data.</text>
</comment>
<protein>
    <submittedName>
        <fullName evidence="1">Uncharacterized protein</fullName>
    </submittedName>
</protein>